<dbReference type="PANTHER" id="PTHR24113">
    <property type="entry name" value="RAN GTPASE-ACTIVATING PROTEIN 1"/>
    <property type="match status" value="1"/>
</dbReference>
<dbReference type="InterPro" id="IPR001611">
    <property type="entry name" value="Leu-rich_rpt"/>
</dbReference>
<reference evidence="5" key="1">
    <citation type="submission" date="2014-11" db="EMBL/GenBank/DDBJ databases">
        <authorList>
            <person name="Otto D Thomas"/>
            <person name="Naeem Raeece"/>
        </authorList>
    </citation>
    <scope>NUCLEOTIDE SEQUENCE</scope>
</reference>
<evidence type="ECO:0000313" key="5">
    <source>
        <dbReference type="EMBL" id="CEM45833.1"/>
    </source>
</evidence>
<keyword evidence="3" id="KW-0677">Repeat</keyword>
<dbReference type="VEuPathDB" id="CryptoDB:Cvel_7662"/>
<gene>
    <name evidence="5" type="ORF">Cvel_7662</name>
</gene>
<dbReference type="InterPro" id="IPR027038">
    <property type="entry name" value="RanGap"/>
</dbReference>
<dbReference type="InterPro" id="IPR006553">
    <property type="entry name" value="Leu-rich_rpt_Cys-con_subtyp"/>
</dbReference>
<organism evidence="5">
    <name type="scientific">Chromera velia CCMP2878</name>
    <dbReference type="NCBI Taxonomy" id="1169474"/>
    <lineage>
        <taxon>Eukaryota</taxon>
        <taxon>Sar</taxon>
        <taxon>Alveolata</taxon>
        <taxon>Colpodellida</taxon>
        <taxon>Chromeraceae</taxon>
        <taxon>Chromera</taxon>
    </lineage>
</organism>
<evidence type="ECO:0000256" key="1">
    <source>
        <dbReference type="ARBA" id="ARBA00022468"/>
    </source>
</evidence>
<dbReference type="PhylomeDB" id="A0A0G4HNA2"/>
<dbReference type="PANTHER" id="PTHR24113:SF12">
    <property type="entry name" value="RAN GTPASE-ACTIVATING PROTEIN 1"/>
    <property type="match status" value="1"/>
</dbReference>
<keyword evidence="2" id="KW-0433">Leucine-rich repeat</keyword>
<dbReference type="GO" id="GO:0005829">
    <property type="term" value="C:cytosol"/>
    <property type="evidence" value="ECO:0007669"/>
    <property type="project" value="TreeGrafter"/>
</dbReference>
<evidence type="ECO:0000256" key="3">
    <source>
        <dbReference type="ARBA" id="ARBA00022737"/>
    </source>
</evidence>
<dbReference type="GO" id="GO:0005634">
    <property type="term" value="C:nucleus"/>
    <property type="evidence" value="ECO:0007669"/>
    <property type="project" value="TreeGrafter"/>
</dbReference>
<dbReference type="GO" id="GO:0048471">
    <property type="term" value="C:perinuclear region of cytoplasm"/>
    <property type="evidence" value="ECO:0007669"/>
    <property type="project" value="TreeGrafter"/>
</dbReference>
<sequence>MSTPNRDVPAGESFHHEWQETDSQTLHGKPMTESEGGTDAALCALVRHFLGSSRATLSSLAKYRESFGLAWLVLVLFTKMRKIGKNCPHPPRSIDLSEASGLSPKKMFWLLLNFLPPSVEELKLDDGAMKGPALALFLSFLEENLQREKKGRQRIFKSFIFAEDFLDAGVSHKIFPLLLPSLESLSLRGNHLRTGGCIALADAILAGKADCLRTLDLGSTEPTTKGMKRLFEAIKERPLNFLQTLALSGVCLSVSGRFQVLVGVLSRAALSHLRSLLLRSCGLCNRELSELAEVLGKGELPLLETLDLEGNSNFGIFDSGWLTSFAECLCSGKIPRLKTLNLPEFGNRLFPNPVTAFLTVLKSPECPLESSHFALRVENDEVVSALATGSFPNIRSLSLSVSVSRAAMRALFSGCFPNLHTLQLHLRTDTDDPAALASLFFSGQFPKLRTLSLHAEGWRALGAFLTALMDAPAEPQFEALCLKRRGARTSRVEHGEVLRLLGGAIRRGRLGSLHDLELYASRHEMDVDVESKRELFQAISGTKLRSLSRLKIQFPLEDAEMILLAEAVRRGNLCGLECLDLGHSRHGFGIGKVGMEALMGAIAESDVGLPFLENLNMSNTFAGEGGGSLGRVLMSEKVPRLSVIDLQRSGLTDEAMGGLGEAVRSGAMRKVSSLKLSSDRVSPEGWHEFISAFVRSHHNLPSIDVEWFYWLNPDRSRTELIFEALSLGKFPAESSLCSMEYHQNKIGPLVLDEKGVEVLSDRVRRGKESWSRFRLSDGVEGGVNVDSLIIAIAESELGLPPDVETLDLKGGRVGLEALRVLAETRGGHLGKLPDLRHLSLSDCEIDNEKLTELAKVFSRHKLPNLQSLDLSKNRISTKGVSKFIDSLSRKAFPKLSAIQFGEQMGFEGEEGRRGFSATLGALQCLARCKGKLLRVSLQN</sequence>
<dbReference type="GO" id="GO:0006913">
    <property type="term" value="P:nucleocytoplasmic transport"/>
    <property type="evidence" value="ECO:0007669"/>
    <property type="project" value="TreeGrafter"/>
</dbReference>
<accession>A0A0G4HNA2</accession>
<dbReference type="InterPro" id="IPR032675">
    <property type="entry name" value="LRR_dom_sf"/>
</dbReference>
<dbReference type="Pfam" id="PF13516">
    <property type="entry name" value="LRR_6"/>
    <property type="match status" value="3"/>
</dbReference>
<proteinExistence type="predicted"/>
<dbReference type="SMART" id="SM00367">
    <property type="entry name" value="LRR_CC"/>
    <property type="match status" value="3"/>
</dbReference>
<dbReference type="Gene3D" id="3.80.10.10">
    <property type="entry name" value="Ribonuclease Inhibitor"/>
    <property type="match status" value="5"/>
</dbReference>
<dbReference type="SMART" id="SM00368">
    <property type="entry name" value="LRR_RI"/>
    <property type="match status" value="7"/>
</dbReference>
<dbReference type="AlphaFoldDB" id="A0A0G4HNA2"/>
<name>A0A0G4HNA2_9ALVE</name>
<dbReference type="EMBL" id="CDMZ01003296">
    <property type="protein sequence ID" value="CEM45833.1"/>
    <property type="molecule type" value="Genomic_DNA"/>
</dbReference>
<keyword evidence="1" id="KW-0343">GTPase activation</keyword>
<evidence type="ECO:0000256" key="4">
    <source>
        <dbReference type="SAM" id="MobiDB-lite"/>
    </source>
</evidence>
<dbReference type="GO" id="GO:0031267">
    <property type="term" value="F:small GTPase binding"/>
    <property type="evidence" value="ECO:0007669"/>
    <property type="project" value="TreeGrafter"/>
</dbReference>
<evidence type="ECO:0000256" key="2">
    <source>
        <dbReference type="ARBA" id="ARBA00022614"/>
    </source>
</evidence>
<protein>
    <submittedName>
        <fullName evidence="5">Uncharacterized protein</fullName>
    </submittedName>
</protein>
<feature type="region of interest" description="Disordered" evidence="4">
    <location>
        <begin position="1"/>
        <end position="35"/>
    </location>
</feature>
<dbReference type="GO" id="GO:0005096">
    <property type="term" value="F:GTPase activator activity"/>
    <property type="evidence" value="ECO:0007669"/>
    <property type="project" value="UniProtKB-KW"/>
</dbReference>
<dbReference type="SUPFAM" id="SSF52047">
    <property type="entry name" value="RNI-like"/>
    <property type="match status" value="1"/>
</dbReference>